<keyword evidence="2" id="KW-1185">Reference proteome</keyword>
<dbReference type="EMBL" id="NRSJ01000088">
    <property type="protein sequence ID" value="MBK1707362.1"/>
    <property type="molecule type" value="Genomic_DNA"/>
</dbReference>
<comment type="caution">
    <text evidence="1">The sequence shown here is derived from an EMBL/GenBank/DDBJ whole genome shotgun (WGS) entry which is preliminary data.</text>
</comment>
<organism evidence="1 2">
    <name type="scientific">Halochromatium glycolicum</name>
    <dbReference type="NCBI Taxonomy" id="85075"/>
    <lineage>
        <taxon>Bacteria</taxon>
        <taxon>Pseudomonadati</taxon>
        <taxon>Pseudomonadota</taxon>
        <taxon>Gammaproteobacteria</taxon>
        <taxon>Chromatiales</taxon>
        <taxon>Chromatiaceae</taxon>
        <taxon>Halochromatium</taxon>
    </lineage>
</organism>
<reference evidence="1" key="2">
    <citation type="journal article" date="2020" name="Microorganisms">
        <title>Osmotic Adaptation and Compatible Solute Biosynthesis of Phototrophic Bacteria as Revealed from Genome Analyses.</title>
        <authorList>
            <person name="Imhoff J.F."/>
            <person name="Rahn T."/>
            <person name="Kunzel S."/>
            <person name="Keller A."/>
            <person name="Neulinger S.C."/>
        </authorList>
    </citation>
    <scope>NUCLEOTIDE SEQUENCE</scope>
    <source>
        <strain evidence="1">DSM 11080</strain>
    </source>
</reference>
<evidence type="ECO:0000313" key="2">
    <source>
        <dbReference type="Proteomes" id="UP001296776"/>
    </source>
</evidence>
<protein>
    <submittedName>
        <fullName evidence="1">Uncharacterized protein</fullName>
    </submittedName>
</protein>
<sequence>MREEYDFATMKGGVRGKYANAFEHTATTVLLDSDVAEIFPDSQSVNEALRTLTRALGKGSDNAQ</sequence>
<reference evidence="1" key="1">
    <citation type="submission" date="2017-08" db="EMBL/GenBank/DDBJ databases">
        <authorList>
            <person name="Imhoff J.F."/>
            <person name="Rahn T."/>
            <person name="Kuenzel S."/>
            <person name="Neulinger S.C."/>
        </authorList>
    </citation>
    <scope>NUCLEOTIDE SEQUENCE</scope>
    <source>
        <strain evidence="1">DSM 11080</strain>
    </source>
</reference>
<name>A0AAJ0XD38_9GAMM</name>
<proteinExistence type="predicted"/>
<gene>
    <name evidence="1" type="ORF">CKO40_23235</name>
</gene>
<dbReference type="Proteomes" id="UP001296776">
    <property type="component" value="Unassembled WGS sequence"/>
</dbReference>
<dbReference type="AlphaFoldDB" id="A0AAJ0XD38"/>
<accession>A0AAJ0XD38</accession>
<evidence type="ECO:0000313" key="1">
    <source>
        <dbReference type="EMBL" id="MBK1707362.1"/>
    </source>
</evidence>